<dbReference type="EMBL" id="LN854207">
    <property type="protein sequence ID" value="CRY97709.1"/>
    <property type="molecule type" value="Genomic_DNA"/>
</dbReference>
<sequence>MAHIIRQEPNFKQSTVWEHVADHRRLNDGGLTANAHLKHRWSQRHKVNPRENLHMTISYRGGSEPLYLVKARGSMALFAAHDYIHDVVSEVTKGEEWYWEERS</sequence>
<protein>
    <submittedName>
        <fullName evidence="1">Uncharacterized protein</fullName>
    </submittedName>
</protein>
<reference evidence="1" key="2">
    <citation type="submission" date="2015-07" db="EMBL/GenBank/DDBJ databases">
        <title>Plasmids, circular viruses and viroids from rat gut.</title>
        <authorList>
            <person name="Jorgensen T.J."/>
            <person name="Hansen M.A."/>
            <person name="Xu Z."/>
            <person name="Tabak M.A."/>
            <person name="Sorensen S.J."/>
            <person name="Hansen L.H."/>
        </authorList>
    </citation>
    <scope>NUCLEOTIDE SEQUENCE</scope>
    <source>
        <strain evidence="1">RGFK1704</strain>
    </source>
</reference>
<dbReference type="AlphaFoldDB" id="A0A0H5Q8J2"/>
<organism evidence="1">
    <name type="scientific">uncultured prokaryote</name>
    <dbReference type="NCBI Taxonomy" id="198431"/>
    <lineage>
        <taxon>unclassified sequences</taxon>
        <taxon>environmental samples</taxon>
    </lineage>
</organism>
<accession>A0A0H5Q8J2</accession>
<proteinExistence type="predicted"/>
<evidence type="ECO:0000313" key="1">
    <source>
        <dbReference type="EMBL" id="CRY97709.1"/>
    </source>
</evidence>
<name>A0A0H5Q8J2_9ZZZZ</name>
<reference evidence="1" key="1">
    <citation type="submission" date="2015-06" db="EMBL/GenBank/DDBJ databases">
        <authorList>
            <person name="Joergensen T."/>
        </authorList>
    </citation>
    <scope>NUCLEOTIDE SEQUENCE</scope>
    <source>
        <strain evidence="1">RGFK1704</strain>
    </source>
</reference>